<dbReference type="EMBL" id="CP096973">
    <property type="protein sequence ID" value="UYO74641.1"/>
    <property type="molecule type" value="Genomic_DNA"/>
</dbReference>
<proteinExistence type="predicted"/>
<feature type="transmembrane region" description="Helical" evidence="1">
    <location>
        <begin position="6"/>
        <end position="23"/>
    </location>
</feature>
<keyword evidence="1" id="KW-0812">Transmembrane</keyword>
<evidence type="ECO:0000256" key="1">
    <source>
        <dbReference type="SAM" id="Phobius"/>
    </source>
</evidence>
<sequence length="126" mass="14507">MKKVSVSILTLLVIVAVVVFFVIPKEYQYRSAWHPLVWFTLPQKMKIIKYQDSCKGALFSKGFISCQGGVCGRRFTVHLNALTQPDEMDLMIKSGANLVLVRAESQKSYNARECSLFHIDFFYEEY</sequence>
<organism evidence="2 3">
    <name type="scientific">Halomonas qinghailakensis</name>
    <dbReference type="NCBI Taxonomy" id="2937790"/>
    <lineage>
        <taxon>Bacteria</taxon>
        <taxon>Pseudomonadati</taxon>
        <taxon>Pseudomonadota</taxon>
        <taxon>Gammaproteobacteria</taxon>
        <taxon>Oceanospirillales</taxon>
        <taxon>Halomonadaceae</taxon>
        <taxon>Halomonas</taxon>
    </lineage>
</organism>
<evidence type="ECO:0000313" key="3">
    <source>
        <dbReference type="Proteomes" id="UP001164935"/>
    </source>
</evidence>
<dbReference type="KEGG" id="hqn:M0220_00310"/>
<dbReference type="Proteomes" id="UP001164935">
    <property type="component" value="Chromosome"/>
</dbReference>
<protein>
    <submittedName>
        <fullName evidence="2">Uncharacterized protein</fullName>
    </submittedName>
</protein>
<keyword evidence="3" id="KW-1185">Reference proteome</keyword>
<dbReference type="RefSeq" id="WP_264018354.1">
    <property type="nucleotide sequence ID" value="NZ_CP096973.1"/>
</dbReference>
<accession>A0AA46TQE5</accession>
<evidence type="ECO:0000313" key="2">
    <source>
        <dbReference type="EMBL" id="UYO74641.1"/>
    </source>
</evidence>
<keyword evidence="1" id="KW-1133">Transmembrane helix</keyword>
<reference evidence="2" key="1">
    <citation type="submission" date="2022-05" db="EMBL/GenBank/DDBJ databases">
        <title>Complete sequence of a novel PHA-producing Halomonas strain.</title>
        <authorList>
            <person name="Zheng Z."/>
        </authorList>
    </citation>
    <scope>NUCLEOTIDE SEQUENCE</scope>
    <source>
        <strain evidence="2">ZZQ-149</strain>
    </source>
</reference>
<gene>
    <name evidence="2" type="ORF">M0220_00310</name>
</gene>
<dbReference type="AlphaFoldDB" id="A0AA46TQE5"/>
<name>A0AA46TQE5_9GAMM</name>
<keyword evidence="1" id="KW-0472">Membrane</keyword>